<keyword evidence="3" id="KW-1185">Reference proteome</keyword>
<evidence type="ECO:0000313" key="2">
    <source>
        <dbReference type="EMBL" id="GJD48684.1"/>
    </source>
</evidence>
<feature type="region of interest" description="Disordered" evidence="1">
    <location>
        <begin position="25"/>
        <end position="48"/>
    </location>
</feature>
<gene>
    <name evidence="2" type="ORF">OPKNFCMD_1407</name>
</gene>
<protein>
    <submittedName>
        <fullName evidence="2">Uncharacterized protein</fullName>
    </submittedName>
</protein>
<dbReference type="EMBL" id="BPQH01000004">
    <property type="protein sequence ID" value="GJD48684.1"/>
    <property type="molecule type" value="Genomic_DNA"/>
</dbReference>
<name>A0ABQ4QUR4_9HYPH</name>
<reference evidence="2" key="2">
    <citation type="submission" date="2021-08" db="EMBL/GenBank/DDBJ databases">
        <authorList>
            <person name="Tani A."/>
            <person name="Ola A."/>
            <person name="Ogura Y."/>
            <person name="Katsura K."/>
            <person name="Hayashi T."/>
        </authorList>
    </citation>
    <scope>NUCLEOTIDE SEQUENCE</scope>
    <source>
        <strain evidence="2">KCTC 52305</strain>
    </source>
</reference>
<organism evidence="2 3">
    <name type="scientific">Methylobacterium crusticola</name>
    <dbReference type="NCBI Taxonomy" id="1697972"/>
    <lineage>
        <taxon>Bacteria</taxon>
        <taxon>Pseudomonadati</taxon>
        <taxon>Pseudomonadota</taxon>
        <taxon>Alphaproteobacteria</taxon>
        <taxon>Hyphomicrobiales</taxon>
        <taxon>Methylobacteriaceae</taxon>
        <taxon>Methylobacterium</taxon>
    </lineage>
</organism>
<accession>A0ABQ4QUR4</accession>
<proteinExistence type="predicted"/>
<reference evidence="2" key="1">
    <citation type="journal article" date="2021" name="Front. Microbiol.">
        <title>Comprehensive Comparative Genomics and Phenotyping of Methylobacterium Species.</title>
        <authorList>
            <person name="Alessa O."/>
            <person name="Ogura Y."/>
            <person name="Fujitani Y."/>
            <person name="Takami H."/>
            <person name="Hayashi T."/>
            <person name="Sahin N."/>
            <person name="Tani A."/>
        </authorList>
    </citation>
    <scope>NUCLEOTIDE SEQUENCE</scope>
    <source>
        <strain evidence="2">KCTC 52305</strain>
    </source>
</reference>
<evidence type="ECO:0000256" key="1">
    <source>
        <dbReference type="SAM" id="MobiDB-lite"/>
    </source>
</evidence>
<dbReference type="Proteomes" id="UP001055167">
    <property type="component" value="Unassembled WGS sequence"/>
</dbReference>
<evidence type="ECO:0000313" key="3">
    <source>
        <dbReference type="Proteomes" id="UP001055167"/>
    </source>
</evidence>
<comment type="caution">
    <text evidence="2">The sequence shown here is derived from an EMBL/GenBank/DDBJ whole genome shotgun (WGS) entry which is preliminary data.</text>
</comment>
<sequence length="81" mass="9114">MRVGLVPDVPDQTVLGRVEHVVQRHRQLHHPETRPQVAPGDRHGIDGLGPQLVRELAKVALRKRAKIPRVNNAVKEGEVER</sequence>